<dbReference type="RefSeq" id="WP_126619121.1">
    <property type="nucleotide sequence ID" value="NZ_JBHUCY010000002.1"/>
</dbReference>
<dbReference type="CDD" id="cd01949">
    <property type="entry name" value="GGDEF"/>
    <property type="match status" value="1"/>
</dbReference>
<comment type="caution">
    <text evidence="5">The sequence shown here is derived from an EMBL/GenBank/DDBJ whole genome shotgun (WGS) entry which is preliminary data.</text>
</comment>
<dbReference type="Gene3D" id="3.30.70.270">
    <property type="match status" value="1"/>
</dbReference>
<dbReference type="SUPFAM" id="SSF141868">
    <property type="entry name" value="EAL domain-like"/>
    <property type="match status" value="1"/>
</dbReference>
<dbReference type="PROSITE" id="PS50887">
    <property type="entry name" value="GGDEF"/>
    <property type="match status" value="1"/>
</dbReference>
<keyword evidence="1" id="KW-0597">Phosphoprotein</keyword>
<reference evidence="5 6" key="1">
    <citation type="submission" date="2018-12" db="EMBL/GenBank/DDBJ databases">
        <authorList>
            <person name="Yang Y."/>
        </authorList>
    </citation>
    <scope>NUCLEOTIDE SEQUENCE [LARGE SCALE GENOMIC DNA]</scope>
    <source>
        <strain evidence="5 6">L-25-5w-1</strain>
    </source>
</reference>
<dbReference type="EMBL" id="RXMA01000026">
    <property type="protein sequence ID" value="RTR16263.1"/>
    <property type="molecule type" value="Genomic_DNA"/>
</dbReference>
<dbReference type="Proteomes" id="UP000277007">
    <property type="component" value="Unassembled WGS sequence"/>
</dbReference>
<dbReference type="InterPro" id="IPR021800">
    <property type="entry name" value="DUF3369"/>
</dbReference>
<dbReference type="InterPro" id="IPR001633">
    <property type="entry name" value="EAL_dom"/>
</dbReference>
<dbReference type="InterPro" id="IPR001789">
    <property type="entry name" value="Sig_transdc_resp-reg_receiver"/>
</dbReference>
<dbReference type="CDD" id="cd01948">
    <property type="entry name" value="EAL"/>
    <property type="match status" value="1"/>
</dbReference>
<dbReference type="Pfam" id="PF11849">
    <property type="entry name" value="DUF3369"/>
    <property type="match status" value="1"/>
</dbReference>
<feature type="modified residue" description="4-aspartylphosphate" evidence="1">
    <location>
        <position position="85"/>
    </location>
</feature>
<dbReference type="Gene3D" id="3.40.50.2300">
    <property type="match status" value="1"/>
</dbReference>
<evidence type="ECO:0000313" key="5">
    <source>
        <dbReference type="EMBL" id="RTR16263.1"/>
    </source>
</evidence>
<dbReference type="PANTHER" id="PTHR33121:SF70">
    <property type="entry name" value="SIGNALING PROTEIN YKOW"/>
    <property type="match status" value="1"/>
</dbReference>
<dbReference type="OrthoDB" id="7251575at2"/>
<dbReference type="InterPro" id="IPR000160">
    <property type="entry name" value="GGDEF_dom"/>
</dbReference>
<dbReference type="Pfam" id="PF00563">
    <property type="entry name" value="EAL"/>
    <property type="match status" value="1"/>
</dbReference>
<keyword evidence="6" id="KW-1185">Reference proteome</keyword>
<accession>A0A3S0KVI4</accession>
<dbReference type="PANTHER" id="PTHR33121">
    <property type="entry name" value="CYCLIC DI-GMP PHOSPHODIESTERASE PDEF"/>
    <property type="match status" value="1"/>
</dbReference>
<name>A0A3S0KVI4_9PROT</name>
<sequence length="762" mass="84023">MSAADEDDLFAIIEDGEPPSGTAPSDRVWRMLLVDDDDEVHLTTAYSLQGVEILGRRLELSHARSGAEAVDILRRDPDFAVILLDVVMETPDAGLRLVHLIREDLGLVSPRIILRTGQPGYAPELAVIRDYDINDYRTKSELTRTRLLTSLYAALRAYNHIQALETSRRGLEQIIGASAELFRRNSLTAFCEGILIQLGGLLDIEASGIVLARTKPALSGLRHGLGGEEPVILAAAGPFRHLSGSPLSSLADTPLRLLLQNTLEQRTSIFQDNATVLHIRGRSGDDLAIYLATSRPIGPVGRQLLEVFSSNVALGFDNASLLDHVRALAYFDPLTRLPNRTLFQDEVAASLTRMRSDGAGKLVILLIDLDNFQTVNDGLGYRTGDALLQAVAQRLQDSFADAGAVSRLAGDLFGVQARLSHVGDVAPLLRTVQRCFLDPFVIGGHPITVRVSGGYALADSSEMDVHRQIRRAGIALKRAKRDGRDHILHFDAAMEEELHRRLSLVSRIAEAQSTNQFSLMYQPQLRLSDGAVIGVEALLRWRRPDGSWVRPDTFIPVAEDAGHIVWLGEWVLREACRALARWHAQGFKGLRMAVNVSVRQLRDDNFLPMAERVLQDHGVAPTDVELEITESNAMEDDHILSVVQILRKQGFSIAIDDFGTGYSSLSRLQRLPASVLKIDRAFVMDIDSRPENRSIAAMIVKVGHELGMSVLAEGVENPQQEKVLRDLSCDSGQGYLYAKPLPPEALEVWLRGRMIADRSRDG</sequence>
<proteinExistence type="predicted"/>
<evidence type="ECO:0000256" key="1">
    <source>
        <dbReference type="PROSITE-ProRule" id="PRU00169"/>
    </source>
</evidence>
<dbReference type="SUPFAM" id="SSF55073">
    <property type="entry name" value="Nucleotide cyclase"/>
    <property type="match status" value="1"/>
</dbReference>
<dbReference type="InterPro" id="IPR035919">
    <property type="entry name" value="EAL_sf"/>
</dbReference>
<feature type="domain" description="Response regulatory" evidence="2">
    <location>
        <begin position="30"/>
        <end position="154"/>
    </location>
</feature>
<dbReference type="AlphaFoldDB" id="A0A3S0KVI4"/>
<dbReference type="NCBIfam" id="TIGR00254">
    <property type="entry name" value="GGDEF"/>
    <property type="match status" value="1"/>
</dbReference>
<gene>
    <name evidence="5" type="ORF">EJ903_20985</name>
</gene>
<dbReference type="PROSITE" id="PS50883">
    <property type="entry name" value="EAL"/>
    <property type="match status" value="1"/>
</dbReference>
<protein>
    <submittedName>
        <fullName evidence="5">EAL domain-containing protein</fullName>
    </submittedName>
</protein>
<dbReference type="SMART" id="SM00267">
    <property type="entry name" value="GGDEF"/>
    <property type="match status" value="1"/>
</dbReference>
<dbReference type="Gene3D" id="3.20.20.450">
    <property type="entry name" value="EAL domain"/>
    <property type="match status" value="1"/>
</dbReference>
<evidence type="ECO:0000259" key="2">
    <source>
        <dbReference type="PROSITE" id="PS50110"/>
    </source>
</evidence>
<dbReference type="InterPro" id="IPR011006">
    <property type="entry name" value="CheY-like_superfamily"/>
</dbReference>
<dbReference type="InterPro" id="IPR029787">
    <property type="entry name" value="Nucleotide_cyclase"/>
</dbReference>
<dbReference type="SMART" id="SM00052">
    <property type="entry name" value="EAL"/>
    <property type="match status" value="1"/>
</dbReference>
<feature type="domain" description="EAL" evidence="3">
    <location>
        <begin position="501"/>
        <end position="754"/>
    </location>
</feature>
<evidence type="ECO:0000259" key="4">
    <source>
        <dbReference type="PROSITE" id="PS50887"/>
    </source>
</evidence>
<dbReference type="PROSITE" id="PS50110">
    <property type="entry name" value="RESPONSE_REGULATORY"/>
    <property type="match status" value="1"/>
</dbReference>
<dbReference type="Pfam" id="PF00990">
    <property type="entry name" value="GGDEF"/>
    <property type="match status" value="1"/>
</dbReference>
<organism evidence="5 6">
    <name type="scientific">Azospirillum griseum</name>
    <dbReference type="NCBI Taxonomy" id="2496639"/>
    <lineage>
        <taxon>Bacteria</taxon>
        <taxon>Pseudomonadati</taxon>
        <taxon>Pseudomonadota</taxon>
        <taxon>Alphaproteobacteria</taxon>
        <taxon>Rhodospirillales</taxon>
        <taxon>Azospirillaceae</taxon>
        <taxon>Azospirillum</taxon>
    </lineage>
</organism>
<dbReference type="GO" id="GO:0000160">
    <property type="term" value="P:phosphorelay signal transduction system"/>
    <property type="evidence" value="ECO:0007669"/>
    <property type="project" value="InterPro"/>
</dbReference>
<evidence type="ECO:0000313" key="6">
    <source>
        <dbReference type="Proteomes" id="UP000277007"/>
    </source>
</evidence>
<feature type="domain" description="GGDEF" evidence="4">
    <location>
        <begin position="360"/>
        <end position="492"/>
    </location>
</feature>
<dbReference type="InterPro" id="IPR050706">
    <property type="entry name" value="Cyclic-di-GMP_PDE-like"/>
</dbReference>
<dbReference type="SUPFAM" id="SSF52172">
    <property type="entry name" value="CheY-like"/>
    <property type="match status" value="1"/>
</dbReference>
<evidence type="ECO:0000259" key="3">
    <source>
        <dbReference type="PROSITE" id="PS50883"/>
    </source>
</evidence>
<dbReference type="InterPro" id="IPR043128">
    <property type="entry name" value="Rev_trsase/Diguanyl_cyclase"/>
</dbReference>
<dbReference type="GO" id="GO:0071111">
    <property type="term" value="F:cyclic-guanylate-specific phosphodiesterase activity"/>
    <property type="evidence" value="ECO:0007669"/>
    <property type="project" value="InterPro"/>
</dbReference>